<name>A0A916ZMX5_9HYPH</name>
<reference evidence="2" key="2">
    <citation type="submission" date="2020-09" db="EMBL/GenBank/DDBJ databases">
        <authorList>
            <person name="Sun Q."/>
            <person name="Zhou Y."/>
        </authorList>
    </citation>
    <scope>NUCLEOTIDE SEQUENCE</scope>
    <source>
        <strain evidence="2">CGMCC 1.15367</strain>
    </source>
</reference>
<dbReference type="EMBL" id="BMIQ01000003">
    <property type="protein sequence ID" value="GGE05464.1"/>
    <property type="molecule type" value="Genomic_DNA"/>
</dbReference>
<feature type="domain" description="Methyltransferase" evidence="1">
    <location>
        <begin position="59"/>
        <end position="156"/>
    </location>
</feature>
<dbReference type="Gene3D" id="3.40.50.150">
    <property type="entry name" value="Vaccinia Virus protein VP39"/>
    <property type="match status" value="1"/>
</dbReference>
<comment type="caution">
    <text evidence="2">The sequence shown here is derived from an EMBL/GenBank/DDBJ whole genome shotgun (WGS) entry which is preliminary data.</text>
</comment>
<reference evidence="2" key="1">
    <citation type="journal article" date="2014" name="Int. J. Syst. Evol. Microbiol.">
        <title>Complete genome sequence of Corynebacterium casei LMG S-19264T (=DSM 44701T), isolated from a smear-ripened cheese.</title>
        <authorList>
            <consortium name="US DOE Joint Genome Institute (JGI-PGF)"/>
            <person name="Walter F."/>
            <person name="Albersmeier A."/>
            <person name="Kalinowski J."/>
            <person name="Ruckert C."/>
        </authorList>
    </citation>
    <scope>NUCLEOTIDE SEQUENCE</scope>
    <source>
        <strain evidence="2">CGMCC 1.15367</strain>
    </source>
</reference>
<evidence type="ECO:0000259" key="1">
    <source>
        <dbReference type="Pfam" id="PF13649"/>
    </source>
</evidence>
<dbReference type="Pfam" id="PF13649">
    <property type="entry name" value="Methyltransf_25"/>
    <property type="match status" value="1"/>
</dbReference>
<gene>
    <name evidence="2" type="ORF">GCM10011390_25630</name>
</gene>
<dbReference type="RefSeq" id="WP_188908990.1">
    <property type="nucleotide sequence ID" value="NZ_BMIQ01000003.1"/>
</dbReference>
<proteinExistence type="predicted"/>
<protein>
    <recommendedName>
        <fullName evidence="1">Methyltransferase domain-containing protein</fullName>
    </recommendedName>
</protein>
<dbReference type="InterPro" id="IPR029063">
    <property type="entry name" value="SAM-dependent_MTases_sf"/>
</dbReference>
<evidence type="ECO:0000313" key="2">
    <source>
        <dbReference type="EMBL" id="GGE05464.1"/>
    </source>
</evidence>
<organism evidence="2 3">
    <name type="scientific">Aureimonas endophytica</name>
    <dbReference type="NCBI Taxonomy" id="2027858"/>
    <lineage>
        <taxon>Bacteria</taxon>
        <taxon>Pseudomonadati</taxon>
        <taxon>Pseudomonadota</taxon>
        <taxon>Alphaproteobacteria</taxon>
        <taxon>Hyphomicrobiales</taxon>
        <taxon>Aurantimonadaceae</taxon>
        <taxon>Aureimonas</taxon>
    </lineage>
</organism>
<dbReference type="InterPro" id="IPR041698">
    <property type="entry name" value="Methyltransf_25"/>
</dbReference>
<dbReference type="SUPFAM" id="SSF53335">
    <property type="entry name" value="S-adenosyl-L-methionine-dependent methyltransferases"/>
    <property type="match status" value="1"/>
</dbReference>
<dbReference type="AlphaFoldDB" id="A0A916ZMX5"/>
<accession>A0A916ZMX5</accession>
<dbReference type="Proteomes" id="UP000644699">
    <property type="component" value="Unassembled WGS sequence"/>
</dbReference>
<evidence type="ECO:0000313" key="3">
    <source>
        <dbReference type="Proteomes" id="UP000644699"/>
    </source>
</evidence>
<sequence length="236" mass="26370">MSGLRHRRLVPELLDSLPVADPAAIRSRADLVRVNILMGQARIMTGLLRQEIARPPRRILEIGAGDGRFMLGIARRMRAHWPAPELVLLDRLDLVSSHRLDAFNALGWHVSAVVADVFSYLETRRDSSFDLVIANLFLHHFDDEALRRLLALIAGVTPVLAATEPRRAPVPYLASRMLLAVGASRITRHDAPASVRAGFAGRELADLWPATRPARIEERRRGLFTHAFVATVEPRR</sequence>
<keyword evidence="3" id="KW-1185">Reference proteome</keyword>